<sequence length="46" mass="5006">MGAALASIFRILASLLAGYAIGDLVDHFIPEKGQPPPDIKQYNFMD</sequence>
<feature type="non-terminal residue" evidence="1">
    <location>
        <position position="46"/>
    </location>
</feature>
<dbReference type="AlphaFoldDB" id="X1UYL7"/>
<reference evidence="1" key="1">
    <citation type="journal article" date="2014" name="Front. Microbiol.">
        <title>High frequency of phylogenetically diverse reductive dehalogenase-homologous genes in deep subseafloor sedimentary metagenomes.</title>
        <authorList>
            <person name="Kawai M."/>
            <person name="Futagami T."/>
            <person name="Toyoda A."/>
            <person name="Takaki Y."/>
            <person name="Nishi S."/>
            <person name="Hori S."/>
            <person name="Arai W."/>
            <person name="Tsubouchi T."/>
            <person name="Morono Y."/>
            <person name="Uchiyama I."/>
            <person name="Ito T."/>
            <person name="Fujiyama A."/>
            <person name="Inagaki F."/>
            <person name="Takami H."/>
        </authorList>
    </citation>
    <scope>NUCLEOTIDE SEQUENCE</scope>
    <source>
        <strain evidence="1">Expedition CK06-06</strain>
    </source>
</reference>
<dbReference type="EMBL" id="BARW01038419">
    <property type="protein sequence ID" value="GAJ22608.1"/>
    <property type="molecule type" value="Genomic_DNA"/>
</dbReference>
<comment type="caution">
    <text evidence="1">The sequence shown here is derived from an EMBL/GenBank/DDBJ whole genome shotgun (WGS) entry which is preliminary data.</text>
</comment>
<proteinExistence type="predicted"/>
<accession>X1UYL7</accession>
<evidence type="ECO:0000313" key="1">
    <source>
        <dbReference type="EMBL" id="GAJ22608.1"/>
    </source>
</evidence>
<name>X1UYL7_9ZZZZ</name>
<protein>
    <submittedName>
        <fullName evidence="1">Uncharacterized protein</fullName>
    </submittedName>
</protein>
<gene>
    <name evidence="1" type="ORF">S12H4_58971</name>
</gene>
<organism evidence="1">
    <name type="scientific">marine sediment metagenome</name>
    <dbReference type="NCBI Taxonomy" id="412755"/>
    <lineage>
        <taxon>unclassified sequences</taxon>
        <taxon>metagenomes</taxon>
        <taxon>ecological metagenomes</taxon>
    </lineage>
</organism>